<evidence type="ECO:0000313" key="3">
    <source>
        <dbReference type="Proteomes" id="UP001054945"/>
    </source>
</evidence>
<feature type="compositionally biased region" description="Basic residues" evidence="1">
    <location>
        <begin position="1"/>
        <end position="13"/>
    </location>
</feature>
<dbReference type="AlphaFoldDB" id="A0AAV4SML8"/>
<organism evidence="2 3">
    <name type="scientific">Caerostris extrusa</name>
    <name type="common">Bark spider</name>
    <name type="synonym">Caerostris bankana</name>
    <dbReference type="NCBI Taxonomy" id="172846"/>
    <lineage>
        <taxon>Eukaryota</taxon>
        <taxon>Metazoa</taxon>
        <taxon>Ecdysozoa</taxon>
        <taxon>Arthropoda</taxon>
        <taxon>Chelicerata</taxon>
        <taxon>Arachnida</taxon>
        <taxon>Araneae</taxon>
        <taxon>Araneomorphae</taxon>
        <taxon>Entelegynae</taxon>
        <taxon>Araneoidea</taxon>
        <taxon>Araneidae</taxon>
        <taxon>Caerostris</taxon>
    </lineage>
</organism>
<proteinExistence type="predicted"/>
<feature type="region of interest" description="Disordered" evidence="1">
    <location>
        <begin position="1"/>
        <end position="25"/>
    </location>
</feature>
<dbReference type="EMBL" id="BPLR01009847">
    <property type="protein sequence ID" value="GIY35020.1"/>
    <property type="molecule type" value="Genomic_DNA"/>
</dbReference>
<sequence>MKSAMKRNKKKHHREDEDEEDVKRSSLKISLKAFDPDRKKEKHLTLHKKKMFLDYSALPLSETAHPFSFIPQRQFITVPLTGEYRRAPMTQRSAVAIDRGVPDVVAIWRDIRKIPYNSTRYGKGY</sequence>
<protein>
    <submittedName>
        <fullName evidence="2">Uncharacterized protein</fullName>
    </submittedName>
</protein>
<comment type="caution">
    <text evidence="2">The sequence shown here is derived from an EMBL/GenBank/DDBJ whole genome shotgun (WGS) entry which is preliminary data.</text>
</comment>
<evidence type="ECO:0000313" key="2">
    <source>
        <dbReference type="EMBL" id="GIY35020.1"/>
    </source>
</evidence>
<reference evidence="2 3" key="1">
    <citation type="submission" date="2021-06" db="EMBL/GenBank/DDBJ databases">
        <title>Caerostris extrusa draft genome.</title>
        <authorList>
            <person name="Kono N."/>
            <person name="Arakawa K."/>
        </authorList>
    </citation>
    <scope>NUCLEOTIDE SEQUENCE [LARGE SCALE GENOMIC DNA]</scope>
</reference>
<evidence type="ECO:0000256" key="1">
    <source>
        <dbReference type="SAM" id="MobiDB-lite"/>
    </source>
</evidence>
<keyword evidence="3" id="KW-1185">Reference proteome</keyword>
<dbReference type="Proteomes" id="UP001054945">
    <property type="component" value="Unassembled WGS sequence"/>
</dbReference>
<accession>A0AAV4SML8</accession>
<gene>
    <name evidence="2" type="ORF">CEXT_494121</name>
</gene>
<name>A0AAV4SML8_CAEEX</name>